<gene>
    <name evidence="1" type="ORF">DJ80_06090</name>
</gene>
<sequence length="64" mass="7463">MNEDEPAKIRIRGSNEGVEFDIGSSFTEDEILYLKFTDEERLRQLRDFAKAHLEGTDWSEVNDV</sequence>
<dbReference type="Proteomes" id="UP000215731">
    <property type="component" value="Unassembled WGS sequence"/>
</dbReference>
<dbReference type="AlphaFoldDB" id="A0A256J5M4"/>
<name>A0A256J5M4_HALEZ</name>
<dbReference type="EMBL" id="NHOZ01000054">
    <property type="protein sequence ID" value="OYR64124.1"/>
    <property type="molecule type" value="Genomic_DNA"/>
</dbReference>
<accession>A0A256J5M4</accession>
<organism evidence="1 2">
    <name type="scientific">Halorubrum ezzemoulense</name>
    <name type="common">Halorubrum chaoviator</name>
    <dbReference type="NCBI Taxonomy" id="337243"/>
    <lineage>
        <taxon>Archaea</taxon>
        <taxon>Methanobacteriati</taxon>
        <taxon>Methanobacteriota</taxon>
        <taxon>Stenosarchaea group</taxon>
        <taxon>Halobacteria</taxon>
        <taxon>Halobacteriales</taxon>
        <taxon>Haloferacaceae</taxon>
        <taxon>Halorubrum</taxon>
    </lineage>
</organism>
<evidence type="ECO:0000313" key="1">
    <source>
        <dbReference type="EMBL" id="OYR64124.1"/>
    </source>
</evidence>
<evidence type="ECO:0000313" key="2">
    <source>
        <dbReference type="Proteomes" id="UP000215731"/>
    </source>
</evidence>
<protein>
    <submittedName>
        <fullName evidence="1">Uncharacterized protein</fullName>
    </submittedName>
</protein>
<comment type="caution">
    <text evidence="1">The sequence shown here is derived from an EMBL/GenBank/DDBJ whole genome shotgun (WGS) entry which is preliminary data.</text>
</comment>
<reference evidence="1 2" key="1">
    <citation type="journal article" date="2014" name="Front. Microbiol.">
        <title>Population and genomic analysis of the genus Halorubrum.</title>
        <authorList>
            <person name="Fullmer M.S."/>
            <person name="Soucy S.M."/>
            <person name="Swithers K.S."/>
            <person name="Makkay A.M."/>
            <person name="Wheeler R."/>
            <person name="Ventosa A."/>
            <person name="Gogarten J.P."/>
            <person name="Papke R.T."/>
        </authorList>
    </citation>
    <scope>NUCLEOTIDE SEQUENCE [LARGE SCALE GENOMIC DNA]</scope>
    <source>
        <strain evidence="1 2">Ga36</strain>
    </source>
</reference>
<proteinExistence type="predicted"/>